<sequence length="251" mass="27776">MTMKLSFDGDWCATVTDDPLRVTPRFTGDSVDVAQYVDVKERERFVAHSFGSQHWLWDAPDVFRFDPDSRQLAGVEFRLPEESVSAEDAARLSLTPAVRPGGLRAEEIRDFRHEMGKVLCRAPDDSVLSCLRDLDVLDAPLEARIGIAPDVALLVQDGAAVGWSLTDPVRYVTSGFAAPDPNPPSPSTRHLFTECLDLVTTPVVEDLADGEPTALARLRAADEVLRAQPEDRHRADALLEMIATFMEDYGR</sequence>
<proteinExistence type="predicted"/>
<reference evidence="1 2" key="1">
    <citation type="submission" date="2023-03" db="EMBL/GenBank/DDBJ databases">
        <authorList>
            <person name="Mo P."/>
        </authorList>
    </citation>
    <scope>NUCLEOTIDE SEQUENCE [LARGE SCALE GENOMIC DNA]</scope>
    <source>
        <strain evidence="1 2">HUAS 5</strain>
    </source>
</reference>
<evidence type="ECO:0000313" key="1">
    <source>
        <dbReference type="EMBL" id="WGD39480.1"/>
    </source>
</evidence>
<organism evidence="1 2">
    <name type="scientific">Streptomyces cathayae</name>
    <dbReference type="NCBI Taxonomy" id="3031124"/>
    <lineage>
        <taxon>Bacteria</taxon>
        <taxon>Bacillati</taxon>
        <taxon>Actinomycetota</taxon>
        <taxon>Actinomycetes</taxon>
        <taxon>Kitasatosporales</taxon>
        <taxon>Streptomycetaceae</taxon>
        <taxon>Streptomyces</taxon>
    </lineage>
</organism>
<evidence type="ECO:0000313" key="2">
    <source>
        <dbReference type="Proteomes" id="UP001216440"/>
    </source>
</evidence>
<dbReference type="Proteomes" id="UP001216440">
    <property type="component" value="Chromosome"/>
</dbReference>
<accession>A0ABY8JU35</accession>
<keyword evidence="2" id="KW-1185">Reference proteome</keyword>
<dbReference type="RefSeq" id="WP_279332480.1">
    <property type="nucleotide sequence ID" value="NZ_CP121682.1"/>
</dbReference>
<protein>
    <submittedName>
        <fullName evidence="1">Uncharacterized protein</fullName>
    </submittedName>
</protein>
<gene>
    <name evidence="1" type="ORF">PYS65_04630</name>
</gene>
<name>A0ABY8JU35_9ACTN</name>
<dbReference type="EMBL" id="CP121682">
    <property type="protein sequence ID" value="WGD39480.1"/>
    <property type="molecule type" value="Genomic_DNA"/>
</dbReference>